<dbReference type="EMBL" id="JAVRRF010000001">
    <property type="protein sequence ID" value="KAK5068657.1"/>
    <property type="molecule type" value="Genomic_DNA"/>
</dbReference>
<comment type="similarity">
    <text evidence="1">Belongs to the short-chain dehydrogenases/reductases (SDR) family.</text>
</comment>
<evidence type="ECO:0000256" key="2">
    <source>
        <dbReference type="ARBA" id="ARBA00022857"/>
    </source>
</evidence>
<dbReference type="PRINTS" id="PR00081">
    <property type="entry name" value="GDHRDH"/>
</dbReference>
<evidence type="ECO:0008006" key="6">
    <source>
        <dbReference type="Google" id="ProtNLM"/>
    </source>
</evidence>
<protein>
    <recommendedName>
        <fullName evidence="6">Short-chain dehydrogenase/reductase</fullName>
    </recommendedName>
</protein>
<accession>A0ABR0JSM6</accession>
<dbReference type="Proteomes" id="UP001345691">
    <property type="component" value="Unassembled WGS sequence"/>
</dbReference>
<dbReference type="PANTHER" id="PTHR24320:SF282">
    <property type="entry name" value="WW DOMAIN-CONTAINING OXIDOREDUCTASE"/>
    <property type="match status" value="1"/>
</dbReference>
<sequence>MAGVLRPKLQYSIRESLLSWLGKPQGSRKTFVSVPGQGHKAGPLVSGHHPYVRRPNEETEYLHLLKYPRQKRFLPLRCPQFRWVQSKRCACTSDFVKPLWLGVHLGVCWLGYKKGAMHLDVEARLDTLTLTFLTYNDSEASVASPRTRNNQAMVSFNPSKDIPSLQGKVILVTGGNIGLGRASILEFSRHNPAQIWLAARNLDKARVTADEIKQHVPGAPIKLLELDLTSFESVKKAAKTFRAESDRLDILMCNAGIMMAPPGVTKEGYEIQFGTNHMGHALLTRLLLPVLEKTAAHGDADVRVVSMSSYGHSSAPKEGIVFGSLKTPAETMGSLERYGQSKLANILWARELARRYPQFTVAAVHPGVVNTNLLSGATDAPFWARMLFGTMRKVGFIASAETGVKKQLWAAVASDVRSGQYHEPVGVSGKGSAKATDDELAKRLWEWTEKELDGYVE</sequence>
<evidence type="ECO:0000256" key="1">
    <source>
        <dbReference type="ARBA" id="ARBA00006484"/>
    </source>
</evidence>
<dbReference type="PANTHER" id="PTHR24320">
    <property type="entry name" value="RETINOL DEHYDROGENASE"/>
    <property type="match status" value="1"/>
</dbReference>
<evidence type="ECO:0000256" key="3">
    <source>
        <dbReference type="ARBA" id="ARBA00023002"/>
    </source>
</evidence>
<keyword evidence="3" id="KW-0560">Oxidoreductase</keyword>
<dbReference type="InterPro" id="IPR036291">
    <property type="entry name" value="NAD(P)-bd_dom_sf"/>
</dbReference>
<keyword evidence="2" id="KW-0521">NADP</keyword>
<name>A0ABR0JSM6_9EURO</name>
<dbReference type="InterPro" id="IPR002347">
    <property type="entry name" value="SDR_fam"/>
</dbReference>
<evidence type="ECO:0000313" key="5">
    <source>
        <dbReference type="Proteomes" id="UP001345691"/>
    </source>
</evidence>
<evidence type="ECO:0000313" key="4">
    <source>
        <dbReference type="EMBL" id="KAK5068657.1"/>
    </source>
</evidence>
<organism evidence="4 5">
    <name type="scientific">Exophiala sideris</name>
    <dbReference type="NCBI Taxonomy" id="1016849"/>
    <lineage>
        <taxon>Eukaryota</taxon>
        <taxon>Fungi</taxon>
        <taxon>Dikarya</taxon>
        <taxon>Ascomycota</taxon>
        <taxon>Pezizomycotina</taxon>
        <taxon>Eurotiomycetes</taxon>
        <taxon>Chaetothyriomycetidae</taxon>
        <taxon>Chaetothyriales</taxon>
        <taxon>Herpotrichiellaceae</taxon>
        <taxon>Exophiala</taxon>
    </lineage>
</organism>
<dbReference type="Pfam" id="PF00106">
    <property type="entry name" value="adh_short"/>
    <property type="match status" value="1"/>
</dbReference>
<dbReference type="Gene3D" id="3.40.50.720">
    <property type="entry name" value="NAD(P)-binding Rossmann-like Domain"/>
    <property type="match status" value="1"/>
</dbReference>
<comment type="caution">
    <text evidence="4">The sequence shown here is derived from an EMBL/GenBank/DDBJ whole genome shotgun (WGS) entry which is preliminary data.</text>
</comment>
<keyword evidence="5" id="KW-1185">Reference proteome</keyword>
<dbReference type="SUPFAM" id="SSF51735">
    <property type="entry name" value="NAD(P)-binding Rossmann-fold domains"/>
    <property type="match status" value="1"/>
</dbReference>
<reference evidence="4 5" key="1">
    <citation type="submission" date="2023-08" db="EMBL/GenBank/DDBJ databases">
        <title>Black Yeasts Isolated from many extreme environments.</title>
        <authorList>
            <person name="Coleine C."/>
            <person name="Stajich J.E."/>
            <person name="Selbmann L."/>
        </authorList>
    </citation>
    <scope>NUCLEOTIDE SEQUENCE [LARGE SCALE GENOMIC DNA]</scope>
    <source>
        <strain evidence="4 5">CCFEE 6328</strain>
    </source>
</reference>
<gene>
    <name evidence="4" type="ORF">LTR69_000777</name>
</gene>
<proteinExistence type="inferred from homology"/>